<proteinExistence type="predicted"/>
<protein>
    <recommendedName>
        <fullName evidence="3">DUF169 domain-containing protein</fullName>
    </recommendedName>
</protein>
<organism evidence="1 2">
    <name type="scientific">Methylomusa anaerophila</name>
    <dbReference type="NCBI Taxonomy" id="1930071"/>
    <lineage>
        <taxon>Bacteria</taxon>
        <taxon>Bacillati</taxon>
        <taxon>Bacillota</taxon>
        <taxon>Negativicutes</taxon>
        <taxon>Selenomonadales</taxon>
        <taxon>Sporomusaceae</taxon>
        <taxon>Methylomusa</taxon>
    </lineage>
</organism>
<dbReference type="InterPro" id="IPR003748">
    <property type="entry name" value="DUF169"/>
</dbReference>
<dbReference type="EMBL" id="AP018449">
    <property type="protein sequence ID" value="BBB93342.1"/>
    <property type="molecule type" value="Genomic_DNA"/>
</dbReference>
<reference evidence="1 2" key="1">
    <citation type="journal article" date="2018" name="Int. J. Syst. Evol. Microbiol.">
        <title>Methylomusa anaerophila gen. nov., sp. nov., an anaerobic methanol-utilizing bacterium isolated from a microbial fuel cell.</title>
        <authorList>
            <person name="Amano N."/>
            <person name="Yamamuro A."/>
            <person name="Miyahara M."/>
            <person name="Kouzuma A."/>
            <person name="Abe T."/>
            <person name="Watanabe K."/>
        </authorList>
    </citation>
    <scope>NUCLEOTIDE SEQUENCE [LARGE SCALE GENOMIC DNA]</scope>
    <source>
        <strain evidence="1 2">MMFC1</strain>
    </source>
</reference>
<dbReference type="RefSeq" id="WP_126310184.1">
    <property type="nucleotide sequence ID" value="NZ_AP018449.1"/>
</dbReference>
<sequence>MQSEIAQRLKLKYPPIAILFTNEKPEGALEFKEGRWGCVAAMLTAAAKGRRVVFSRKTFGCEGGGIGLGLLKQFSEGFEYFLSTGKEGLPPVEGIPEPEAFKKNPELARDWMGSLPLVSIPEQYVVFTSLTEVDAAEEEPKLVVFYANPDQLTALIVLANYGRPGYDNVIAPFASGCMSACLLAWDEVSKERPRAVIGMTDISARPHIDADLLSFSMPYAMFQEMEGNVPGSFLDKHEWKKIAERIQRNN</sequence>
<name>A0A348AQJ4_9FIRM</name>
<dbReference type="Pfam" id="PF02596">
    <property type="entry name" value="DUF169"/>
    <property type="match status" value="1"/>
</dbReference>
<dbReference type="AlphaFoldDB" id="A0A348AQJ4"/>
<dbReference type="OrthoDB" id="9779322at2"/>
<evidence type="ECO:0008006" key="3">
    <source>
        <dbReference type="Google" id="ProtNLM"/>
    </source>
</evidence>
<accession>A0A348AQJ4</accession>
<keyword evidence="2" id="KW-1185">Reference proteome</keyword>
<evidence type="ECO:0000313" key="1">
    <source>
        <dbReference type="EMBL" id="BBB93342.1"/>
    </source>
</evidence>
<dbReference type="Proteomes" id="UP000276437">
    <property type="component" value="Chromosome"/>
</dbReference>
<dbReference type="KEGG" id="mana:MAMMFC1_04054"/>
<gene>
    <name evidence="1" type="ORF">MAMMFC1_04054</name>
</gene>
<evidence type="ECO:0000313" key="2">
    <source>
        <dbReference type="Proteomes" id="UP000276437"/>
    </source>
</evidence>